<dbReference type="AlphaFoldDB" id="A0A383CR08"/>
<dbReference type="EMBL" id="UINC01210902">
    <property type="protein sequence ID" value="SVE34571.1"/>
    <property type="molecule type" value="Genomic_DNA"/>
</dbReference>
<accession>A0A383CR08</accession>
<protein>
    <recommendedName>
        <fullName evidence="2">Lipoprotein</fullName>
    </recommendedName>
</protein>
<proteinExistence type="predicted"/>
<evidence type="ECO:0000313" key="1">
    <source>
        <dbReference type="EMBL" id="SVE34571.1"/>
    </source>
</evidence>
<organism evidence="1">
    <name type="scientific">marine metagenome</name>
    <dbReference type="NCBI Taxonomy" id="408172"/>
    <lineage>
        <taxon>unclassified sequences</taxon>
        <taxon>metagenomes</taxon>
        <taxon>ecological metagenomes</taxon>
    </lineage>
</organism>
<sequence length="179" mass="19996">MKNTLLVIVVLLVGACASMPTKPIANTPKKPMPWPSAKVEKAFIAIPRQITEEEKRIVGTYGRIEDEDTFRMVFLENGIAEVNFNGKKDGEETNWSMSKYGELYIEIAVEILGNVGAFFLVLRVNKDSSLTGIAVLYPTDTVGPSSTFIIGEGVPKKSDFPHIRKEFLKEEQLTFKKIK</sequence>
<name>A0A383CR08_9ZZZZ</name>
<gene>
    <name evidence="1" type="ORF">METZ01_LOCUS487425</name>
</gene>
<reference evidence="1" key="1">
    <citation type="submission" date="2018-05" db="EMBL/GenBank/DDBJ databases">
        <authorList>
            <person name="Lanie J.A."/>
            <person name="Ng W.-L."/>
            <person name="Kazmierczak K.M."/>
            <person name="Andrzejewski T.M."/>
            <person name="Davidsen T.M."/>
            <person name="Wayne K.J."/>
            <person name="Tettelin H."/>
            <person name="Glass J.I."/>
            <person name="Rusch D."/>
            <person name="Podicherti R."/>
            <person name="Tsui H.-C.T."/>
            <person name="Winkler M.E."/>
        </authorList>
    </citation>
    <scope>NUCLEOTIDE SEQUENCE</scope>
</reference>
<dbReference type="PROSITE" id="PS51257">
    <property type="entry name" value="PROKAR_LIPOPROTEIN"/>
    <property type="match status" value="1"/>
</dbReference>
<evidence type="ECO:0008006" key="2">
    <source>
        <dbReference type="Google" id="ProtNLM"/>
    </source>
</evidence>